<name>A0AA39QXS6_9LECA</name>
<evidence type="ECO:0000313" key="3">
    <source>
        <dbReference type="Proteomes" id="UP001166286"/>
    </source>
</evidence>
<gene>
    <name evidence="2" type="ORF">JMJ35_006759</name>
</gene>
<reference evidence="2" key="1">
    <citation type="submission" date="2023-03" db="EMBL/GenBank/DDBJ databases">
        <title>Complete genome of Cladonia borealis.</title>
        <authorList>
            <person name="Park H."/>
        </authorList>
    </citation>
    <scope>NUCLEOTIDE SEQUENCE</scope>
    <source>
        <strain evidence="2">ANT050790</strain>
    </source>
</reference>
<dbReference type="EMBL" id="JAFEKC020000014">
    <property type="protein sequence ID" value="KAK0511207.1"/>
    <property type="molecule type" value="Genomic_DNA"/>
</dbReference>
<dbReference type="Pfam" id="PF14027">
    <property type="entry name" value="Questin_oxidase"/>
    <property type="match status" value="1"/>
</dbReference>
<proteinExistence type="predicted"/>
<dbReference type="InterPro" id="IPR025337">
    <property type="entry name" value="Questin_oxidase-like"/>
</dbReference>
<dbReference type="PANTHER" id="PTHR35870:SF6">
    <property type="entry name" value="MGS207 PROTEIN"/>
    <property type="match status" value="1"/>
</dbReference>
<protein>
    <recommendedName>
        <fullName evidence="4">MGS207 protein</fullName>
    </recommendedName>
</protein>
<dbReference type="AlphaFoldDB" id="A0AA39QXS6"/>
<dbReference type="GO" id="GO:0016491">
    <property type="term" value="F:oxidoreductase activity"/>
    <property type="evidence" value="ECO:0007669"/>
    <property type="project" value="UniProtKB-KW"/>
</dbReference>
<dbReference type="PANTHER" id="PTHR35870">
    <property type="entry name" value="PROTEIN, PUTATIVE (AFU_ORTHOLOGUE AFUA_5G03330)-RELATED"/>
    <property type="match status" value="1"/>
</dbReference>
<evidence type="ECO:0000313" key="2">
    <source>
        <dbReference type="EMBL" id="KAK0511207.1"/>
    </source>
</evidence>
<organism evidence="2 3">
    <name type="scientific">Cladonia borealis</name>
    <dbReference type="NCBI Taxonomy" id="184061"/>
    <lineage>
        <taxon>Eukaryota</taxon>
        <taxon>Fungi</taxon>
        <taxon>Dikarya</taxon>
        <taxon>Ascomycota</taxon>
        <taxon>Pezizomycotina</taxon>
        <taxon>Lecanoromycetes</taxon>
        <taxon>OSLEUM clade</taxon>
        <taxon>Lecanoromycetidae</taxon>
        <taxon>Lecanorales</taxon>
        <taxon>Lecanorineae</taxon>
        <taxon>Cladoniaceae</taxon>
        <taxon>Cladonia</taxon>
    </lineage>
</organism>
<keyword evidence="1" id="KW-0560">Oxidoreductase</keyword>
<evidence type="ECO:0000256" key="1">
    <source>
        <dbReference type="ARBA" id="ARBA00023002"/>
    </source>
</evidence>
<evidence type="ECO:0008006" key="4">
    <source>
        <dbReference type="Google" id="ProtNLM"/>
    </source>
</evidence>
<comment type="caution">
    <text evidence="2">The sequence shown here is derived from an EMBL/GenBank/DDBJ whole genome shotgun (WGS) entry which is preliminary data.</text>
</comment>
<sequence>MFSSFSSFSSPVSLPRFLGGDPGPVIDIQPADTYDVETNHEKRARTLKHLLKLNHAKHSIVYHHLQFDNHMPHILGSAYILGANPEHLDDIFEQESKELETWQDSPGEISDFDWRDYLGDRQYQRAYVDFFEDQLVLHGYDWKRVMNKHLFEGKEPLINCLISGLGHPLIHLGYAYELSSREIAMEALGLVAVSYNFLHQYIDDPSYSKRTPSYKSSDPIEVLQKVTEDQRFDGLFHHRGSDNIEPLFKDHEAAVLDHWNAWQLPNPKEQFEKSQYAAVALLVGTRHNGSDRKYDFFLVHLLTTSHAVRVLLPLLPSKYHLTIVKQWWLITIAVYIAQVRPKIDLSSIKQYDVKGKDWDWVDKQSVEGKWSLNSHYVKGSRAMKEAAKTWGDDEQYYLKAAVKFAEDFDGWGGFGS</sequence>
<keyword evidence="3" id="KW-1185">Reference proteome</keyword>
<dbReference type="Proteomes" id="UP001166286">
    <property type="component" value="Unassembled WGS sequence"/>
</dbReference>
<accession>A0AA39QXS6</accession>